<evidence type="ECO:0000313" key="3">
    <source>
        <dbReference type="Proteomes" id="UP000317550"/>
    </source>
</evidence>
<protein>
    <submittedName>
        <fullName evidence="2">Helix-turn-helix domain-containing protein</fullName>
    </submittedName>
</protein>
<dbReference type="EMBL" id="CP041730">
    <property type="protein sequence ID" value="QDQ25977.1"/>
    <property type="molecule type" value="Genomic_DNA"/>
</dbReference>
<name>A0A516SCU3_9NEIS</name>
<reference evidence="3" key="1">
    <citation type="submission" date="2019-07" db="EMBL/GenBank/DDBJ databases">
        <title>Chitinimonas sp. nov., isolated from Ny-Alesund, arctica soil.</title>
        <authorList>
            <person name="Xu Q."/>
            <person name="Peng F."/>
        </authorList>
    </citation>
    <scope>NUCLEOTIDE SEQUENCE [LARGE SCALE GENOMIC DNA]</scope>
    <source>
        <strain evidence="3">R3-44</strain>
    </source>
</reference>
<evidence type="ECO:0000313" key="2">
    <source>
        <dbReference type="EMBL" id="QDQ25977.1"/>
    </source>
</evidence>
<keyword evidence="3" id="KW-1185">Reference proteome</keyword>
<gene>
    <name evidence="2" type="ORF">FNU76_06215</name>
</gene>
<dbReference type="InterPro" id="IPR041657">
    <property type="entry name" value="HTH_17"/>
</dbReference>
<dbReference type="AlphaFoldDB" id="A0A516SCU3"/>
<proteinExistence type="predicted"/>
<feature type="domain" description="Helix-turn-helix" evidence="1">
    <location>
        <begin position="4"/>
        <end position="51"/>
    </location>
</feature>
<dbReference type="Proteomes" id="UP000317550">
    <property type="component" value="Chromosome"/>
</dbReference>
<evidence type="ECO:0000259" key="1">
    <source>
        <dbReference type="Pfam" id="PF12728"/>
    </source>
</evidence>
<sequence>MQTYTLEQAAALAQCHPETLRNKIKASEAPGRKVGRAYVILENDLAAYLRGEYVRPGQAAVGPKGTTTCPSTSKKIAVSGTSIFSIQAEKELDVLLGLPMKSPRRNSMIGSRATYGE</sequence>
<dbReference type="RefSeq" id="WP_143856900.1">
    <property type="nucleotide sequence ID" value="NZ_CP041730.1"/>
</dbReference>
<accession>A0A516SCU3</accession>
<organism evidence="2 3">
    <name type="scientific">Chitinimonas arctica</name>
    <dbReference type="NCBI Taxonomy" id="2594795"/>
    <lineage>
        <taxon>Bacteria</taxon>
        <taxon>Pseudomonadati</taxon>
        <taxon>Pseudomonadota</taxon>
        <taxon>Betaproteobacteria</taxon>
        <taxon>Neisseriales</taxon>
        <taxon>Chitinibacteraceae</taxon>
        <taxon>Chitinimonas</taxon>
    </lineage>
</organism>
<dbReference type="KEGG" id="cari:FNU76_06215"/>
<dbReference type="Pfam" id="PF12728">
    <property type="entry name" value="HTH_17"/>
    <property type="match status" value="1"/>
</dbReference>
<dbReference type="OrthoDB" id="4807798at2"/>